<keyword evidence="2" id="KW-1185">Reference proteome</keyword>
<dbReference type="EMBL" id="CAVMJV010000057">
    <property type="protein sequence ID" value="CAK5085455.1"/>
    <property type="molecule type" value="Genomic_DNA"/>
</dbReference>
<dbReference type="Proteomes" id="UP001497535">
    <property type="component" value="Unassembled WGS sequence"/>
</dbReference>
<reference evidence="1" key="1">
    <citation type="submission" date="2023-11" db="EMBL/GenBank/DDBJ databases">
        <authorList>
            <person name="Poullet M."/>
        </authorList>
    </citation>
    <scope>NUCLEOTIDE SEQUENCE</scope>
    <source>
        <strain evidence="1">E1834</strain>
    </source>
</reference>
<evidence type="ECO:0000313" key="1">
    <source>
        <dbReference type="EMBL" id="CAK5085455.1"/>
    </source>
</evidence>
<name>A0ACB1A1Y8_MELEN</name>
<sequence length="434" mass="48471">MKTKKKKQGNIEKGKLYKLVMNLEFDNPSENENFKSKDFEGLVDSAIRRVLGEAAPLYQFLSYDVATRRGSLLLKSEDFSLIWGALTIYGCHFEQKIALHFYNLFHLKMLPFYLFVGILLAIILFLFVIGLSLPGRLPFVIEGKHAVITGGSKGIGRCIAEQLLEEGCKIVSIIARDLEALEKAKKEILQLGFEEDSVRIYSLDLNSGQKIIKDLIEKIIVDSGPIDLLINNAGTCIQNSFDELPEDAFEKQMKTNFFSAVYMTRAVLSQMKQRRCGHISFVSSAAGQCAIWGYSAYSPSKFAVRAFADVLYMELLPYEIGVSVLFPPNTATEGFDEELKNMPEQVRQISNSAGVFPPKQVAAALIRSIRMGDFWTCVGLEGKMLGFLSAAASPETNFVNAVMQIFFAGIIRGIMLIYTAQFNAIIKNCYKKAK</sequence>
<accession>A0ACB1A1Y8</accession>
<protein>
    <submittedName>
        <fullName evidence="1">Uncharacterized protein</fullName>
    </submittedName>
</protein>
<gene>
    <name evidence="1" type="ORF">MENTE1834_LOCUS32909</name>
</gene>
<organism evidence="1 2">
    <name type="scientific">Meloidogyne enterolobii</name>
    <name type="common">Root-knot nematode worm</name>
    <name type="synonym">Meloidogyne mayaguensis</name>
    <dbReference type="NCBI Taxonomy" id="390850"/>
    <lineage>
        <taxon>Eukaryota</taxon>
        <taxon>Metazoa</taxon>
        <taxon>Ecdysozoa</taxon>
        <taxon>Nematoda</taxon>
        <taxon>Chromadorea</taxon>
        <taxon>Rhabditida</taxon>
        <taxon>Tylenchina</taxon>
        <taxon>Tylenchomorpha</taxon>
        <taxon>Tylenchoidea</taxon>
        <taxon>Meloidogynidae</taxon>
        <taxon>Meloidogyninae</taxon>
        <taxon>Meloidogyne</taxon>
    </lineage>
</organism>
<comment type="caution">
    <text evidence="1">The sequence shown here is derived from an EMBL/GenBank/DDBJ whole genome shotgun (WGS) entry which is preliminary data.</text>
</comment>
<proteinExistence type="predicted"/>
<evidence type="ECO:0000313" key="2">
    <source>
        <dbReference type="Proteomes" id="UP001497535"/>
    </source>
</evidence>